<dbReference type="Gene3D" id="3.20.20.70">
    <property type="entry name" value="Aldolase class I"/>
    <property type="match status" value="1"/>
</dbReference>
<keyword evidence="3" id="KW-1185">Reference proteome</keyword>
<dbReference type="SUPFAM" id="SSF51445">
    <property type="entry name" value="(Trans)glycosidases"/>
    <property type="match status" value="1"/>
</dbReference>
<protein>
    <submittedName>
        <fullName evidence="2">Endo alpha-1,4 polygalactosaminidase</fullName>
    </submittedName>
</protein>
<dbReference type="RefSeq" id="WP_071235209.1">
    <property type="nucleotide sequence ID" value="NZ_KV861318.1"/>
</dbReference>
<dbReference type="InterPro" id="IPR013785">
    <property type="entry name" value="Aldolase_TIM"/>
</dbReference>
<dbReference type="PANTHER" id="PTHR35273:SF2">
    <property type="entry name" value="ALPHA-GALACTOSIDASE"/>
    <property type="match status" value="1"/>
</dbReference>
<dbReference type="PROSITE" id="PS51257">
    <property type="entry name" value="PROKAR_LIPOPROTEIN"/>
    <property type="match status" value="1"/>
</dbReference>
<organism evidence="2 3">
    <name type="scientific">Vibrio rotiferianus</name>
    <dbReference type="NCBI Taxonomy" id="190895"/>
    <lineage>
        <taxon>Bacteria</taxon>
        <taxon>Pseudomonadati</taxon>
        <taxon>Pseudomonadota</taxon>
        <taxon>Gammaproteobacteria</taxon>
        <taxon>Vibrionales</taxon>
        <taxon>Vibrionaceae</taxon>
        <taxon>Vibrio</taxon>
    </lineage>
</organism>
<accession>A0ABX3D3J0</accession>
<reference evidence="2 3" key="1">
    <citation type="submission" date="2016-09" db="EMBL/GenBank/DDBJ databases">
        <title>Isolation, identification and antibiotic sensitivity analysis of bacterial pathogen from juvenile Hippocampus erectus with tail-rotted disease.</title>
        <authorList>
            <person name="Yang Q."/>
        </authorList>
    </citation>
    <scope>NUCLEOTIDE SEQUENCE [LARGE SCALE GENOMIC DNA]</scope>
    <source>
        <strain evidence="2 3">HM-10</strain>
    </source>
</reference>
<dbReference type="InterPro" id="IPR004352">
    <property type="entry name" value="GH114_TIM-barrel"/>
</dbReference>
<comment type="caution">
    <text evidence="2">The sequence shown here is derived from an EMBL/GenBank/DDBJ whole genome shotgun (WGS) entry which is preliminary data.</text>
</comment>
<name>A0ABX3D3J0_9VIBR</name>
<dbReference type="PANTHER" id="PTHR35273">
    <property type="entry name" value="ALPHA-1,4 POLYGALACTOSAMINIDASE, PUTATIVE (AFU_ORTHOLOGUE AFUA_3G07890)-RELATED"/>
    <property type="match status" value="1"/>
</dbReference>
<evidence type="ECO:0000313" key="3">
    <source>
        <dbReference type="Proteomes" id="UP000180133"/>
    </source>
</evidence>
<evidence type="ECO:0000259" key="1">
    <source>
        <dbReference type="Pfam" id="PF03537"/>
    </source>
</evidence>
<dbReference type="Proteomes" id="UP000180133">
    <property type="component" value="Unassembled WGS sequence"/>
</dbReference>
<proteinExistence type="predicted"/>
<sequence>MILKLDYFVGKLYLLVPLLLVGCNSYWKPTVETTWQWQLEGPLNISYDVDAYNVDLFDTPTSSFQQLHSQGKKVICYFSAGSLENWREDKSLFNTLPLGASLSGWPGETWLDIRDKRVWAIMAKRLDYATLKGCDAIEPDNIDGYANMSGFPLTYRDQLLYNRYLASEAHKRGLAIGLKNDLDQVIDLVDYFDFAINEQCLEYNECDVLTVFVNQGKPVFHVEYPKNNIILDESESTNLWQNKDILSYIEVCRNLEHYGFQSLLLPKDLDDEFRFDCNNLTKKPNI</sequence>
<dbReference type="Pfam" id="PF03537">
    <property type="entry name" value="Glyco_hydro_114"/>
    <property type="match status" value="1"/>
</dbReference>
<gene>
    <name evidence="2" type="ORF">BI375_10375</name>
</gene>
<dbReference type="EMBL" id="MKFT01000056">
    <property type="protein sequence ID" value="OHY89227.1"/>
    <property type="molecule type" value="Genomic_DNA"/>
</dbReference>
<feature type="domain" description="Glycoside-hydrolase family GH114 TIM-barrel" evidence="1">
    <location>
        <begin position="34"/>
        <end position="271"/>
    </location>
</feature>
<evidence type="ECO:0000313" key="2">
    <source>
        <dbReference type="EMBL" id="OHY89227.1"/>
    </source>
</evidence>
<dbReference type="InterPro" id="IPR017853">
    <property type="entry name" value="GH"/>
</dbReference>